<dbReference type="Proteomes" id="UP001140258">
    <property type="component" value="Unassembled WGS sequence"/>
</dbReference>
<dbReference type="PANTHER" id="PTHR34203:SF15">
    <property type="entry name" value="SLL1173 PROTEIN"/>
    <property type="match status" value="1"/>
</dbReference>
<gene>
    <name evidence="2" type="ORF">M2325_000905</name>
</gene>
<keyword evidence="2" id="KW-0808">Transferase</keyword>
<dbReference type="Pfam" id="PF05050">
    <property type="entry name" value="Methyltransf_21"/>
    <property type="match status" value="1"/>
</dbReference>
<evidence type="ECO:0000313" key="3">
    <source>
        <dbReference type="Proteomes" id="UP001140258"/>
    </source>
</evidence>
<organism evidence="2 3">
    <name type="scientific">Methanococcus voltae PS</name>
    <dbReference type="NCBI Taxonomy" id="523842"/>
    <lineage>
        <taxon>Archaea</taxon>
        <taxon>Methanobacteriati</taxon>
        <taxon>Methanobacteriota</taxon>
        <taxon>Methanomada group</taxon>
        <taxon>Methanococci</taxon>
        <taxon>Methanococcales</taxon>
        <taxon>Methanococcaceae</taxon>
        <taxon>Methanococcus</taxon>
    </lineage>
</organism>
<keyword evidence="2" id="KW-0489">Methyltransferase</keyword>
<sequence>MNITLLNFLRNQFVKINNPYLYIKLKSLIDYKYCYKTNTLSFKHLGERFNVKLGNKIHPLEFALYYTESAMYKYFKHYIPKEGDIVVDGGGFTGALTYYLSYLVGKTGKVYVFEPNNDNKDKIEELIKLNSLDNVVLVNKGLYNKSCTLKLYGDGSSGNIKNLYDNEFKEEIEVVSFDEFVDEYNLKSVDYIKLDIESAEIEFLEGSKKSFDNKIIKNMAIASYHNIGVNKRTYPICEKILKDYGFKPKTEFSEGDTPFVTYYNINNFKEDE</sequence>
<reference evidence="2" key="1">
    <citation type="submission" date="2022-08" db="EMBL/GenBank/DDBJ databases">
        <title>Genomic Encyclopedia of Type Strains, Phase V (KMG-V): Genome sequencing to study the core and pangenomes of soil and plant-associated prokaryotes.</title>
        <authorList>
            <person name="Whitman W."/>
        </authorList>
    </citation>
    <scope>NUCLEOTIDE SEQUENCE</scope>
    <source>
        <strain evidence="2">PS</strain>
    </source>
</reference>
<protein>
    <submittedName>
        <fullName evidence="2">FkbM family methyltransferase</fullName>
    </submittedName>
</protein>
<keyword evidence="3" id="KW-1185">Reference proteome</keyword>
<evidence type="ECO:0000259" key="1">
    <source>
        <dbReference type="Pfam" id="PF05050"/>
    </source>
</evidence>
<dbReference type="NCBIfam" id="TIGR01444">
    <property type="entry name" value="fkbM_fam"/>
    <property type="match status" value="1"/>
</dbReference>
<dbReference type="InterPro" id="IPR006342">
    <property type="entry name" value="FkbM_mtfrase"/>
</dbReference>
<dbReference type="Gene3D" id="3.40.50.150">
    <property type="entry name" value="Vaccinia Virus protein VP39"/>
    <property type="match status" value="1"/>
</dbReference>
<dbReference type="EMBL" id="JANUCQ010000002">
    <property type="protein sequence ID" value="MCS3922220.1"/>
    <property type="molecule type" value="Genomic_DNA"/>
</dbReference>
<dbReference type="InterPro" id="IPR029063">
    <property type="entry name" value="SAM-dependent_MTases_sf"/>
</dbReference>
<evidence type="ECO:0000313" key="2">
    <source>
        <dbReference type="EMBL" id="MCS3922220.1"/>
    </source>
</evidence>
<dbReference type="SUPFAM" id="SSF53335">
    <property type="entry name" value="S-adenosyl-L-methionine-dependent methyltransferases"/>
    <property type="match status" value="1"/>
</dbReference>
<comment type="caution">
    <text evidence="2">The sequence shown here is derived from an EMBL/GenBank/DDBJ whole genome shotgun (WGS) entry which is preliminary data.</text>
</comment>
<feature type="domain" description="Methyltransferase FkbM" evidence="1">
    <location>
        <begin position="97"/>
        <end position="247"/>
    </location>
</feature>
<accession>A0ABT2EW88</accession>
<dbReference type="GO" id="GO:0008168">
    <property type="term" value="F:methyltransferase activity"/>
    <property type="evidence" value="ECO:0007669"/>
    <property type="project" value="UniProtKB-KW"/>
</dbReference>
<dbReference type="PANTHER" id="PTHR34203">
    <property type="entry name" value="METHYLTRANSFERASE, FKBM FAMILY PROTEIN"/>
    <property type="match status" value="1"/>
</dbReference>
<dbReference type="GO" id="GO:0032259">
    <property type="term" value="P:methylation"/>
    <property type="evidence" value="ECO:0007669"/>
    <property type="project" value="UniProtKB-KW"/>
</dbReference>
<dbReference type="InterPro" id="IPR052514">
    <property type="entry name" value="SAM-dependent_MTase"/>
</dbReference>
<dbReference type="RefSeq" id="WP_259051573.1">
    <property type="nucleotide sequence ID" value="NZ_JANUCQ010000002.1"/>
</dbReference>
<proteinExistence type="predicted"/>
<name>A0ABT2EW88_METVO</name>